<dbReference type="FunFam" id="1.10.1200.10:FF:000005">
    <property type="entry name" value="Nonribosomal peptide synthetase 1"/>
    <property type="match status" value="2"/>
</dbReference>
<dbReference type="InterPro" id="IPR001242">
    <property type="entry name" value="Condensation_dom"/>
</dbReference>
<dbReference type="KEGG" id="tum:CBW65_18865"/>
<dbReference type="FunFam" id="3.40.50.12780:FF:000012">
    <property type="entry name" value="Non-ribosomal peptide synthetase"/>
    <property type="match status" value="4"/>
</dbReference>
<dbReference type="Gene3D" id="2.30.38.10">
    <property type="entry name" value="Luciferase, Domain 3"/>
    <property type="match status" value="3"/>
</dbReference>
<dbReference type="FunFam" id="2.30.38.10:FF:000001">
    <property type="entry name" value="Non-ribosomal peptide synthetase PvdI"/>
    <property type="match status" value="3"/>
</dbReference>
<dbReference type="GO" id="GO:0003824">
    <property type="term" value="F:catalytic activity"/>
    <property type="evidence" value="ECO:0007669"/>
    <property type="project" value="InterPro"/>
</dbReference>
<dbReference type="CDD" id="cd19531">
    <property type="entry name" value="LCL_NRPS-like"/>
    <property type="match status" value="3"/>
</dbReference>
<evidence type="ECO:0000256" key="4">
    <source>
        <dbReference type="ARBA" id="ARBA00022553"/>
    </source>
</evidence>
<dbReference type="PROSITE" id="PS50075">
    <property type="entry name" value="CARRIER"/>
    <property type="match status" value="4"/>
</dbReference>
<dbReference type="InterPro" id="IPR045851">
    <property type="entry name" value="AMP-bd_C_sf"/>
</dbReference>
<feature type="domain" description="Carrier" evidence="7">
    <location>
        <begin position="2651"/>
        <end position="2726"/>
    </location>
</feature>
<dbReference type="FunFam" id="3.30.559.10:FF:000012">
    <property type="entry name" value="Non-ribosomal peptide synthetase"/>
    <property type="match status" value="3"/>
</dbReference>
<dbReference type="PROSITE" id="PS00012">
    <property type="entry name" value="PHOSPHOPANTETHEINE"/>
    <property type="match status" value="4"/>
</dbReference>
<dbReference type="InterPro" id="IPR025110">
    <property type="entry name" value="AMP-bd_C"/>
</dbReference>
<dbReference type="InterPro" id="IPR020845">
    <property type="entry name" value="AMP-binding_CS"/>
</dbReference>
<dbReference type="InterPro" id="IPR006162">
    <property type="entry name" value="Ppantetheine_attach_site"/>
</dbReference>
<dbReference type="Pfam" id="PF00668">
    <property type="entry name" value="Condensation"/>
    <property type="match status" value="3"/>
</dbReference>
<keyword evidence="5" id="KW-0677">Repeat</keyword>
<dbReference type="FunFam" id="3.30.559.30:FF:000001">
    <property type="entry name" value="Non-ribosomal peptide synthetase"/>
    <property type="match status" value="2"/>
</dbReference>
<evidence type="ECO:0000313" key="9">
    <source>
        <dbReference type="Proteomes" id="UP000195437"/>
    </source>
</evidence>
<dbReference type="InterPro" id="IPR036736">
    <property type="entry name" value="ACP-like_sf"/>
</dbReference>
<dbReference type="InterPro" id="IPR042099">
    <property type="entry name" value="ANL_N_sf"/>
</dbReference>
<dbReference type="Gene3D" id="3.30.559.30">
    <property type="entry name" value="Nonribosomal peptide synthetase, condensation domain"/>
    <property type="match status" value="3"/>
</dbReference>
<feature type="domain" description="Carrier" evidence="7">
    <location>
        <begin position="535"/>
        <end position="610"/>
    </location>
</feature>
<dbReference type="InterPro" id="IPR013217">
    <property type="entry name" value="Methyltransf_12"/>
</dbReference>
<comment type="similarity">
    <text evidence="2">Belongs to the ATP-dependent AMP-binding enzyme family.</text>
</comment>
<dbReference type="RefSeq" id="WP_087458153.1">
    <property type="nucleotide sequence ID" value="NZ_CP021434.1"/>
</dbReference>
<dbReference type="GO" id="GO:0008610">
    <property type="term" value="P:lipid biosynthetic process"/>
    <property type="evidence" value="ECO:0007669"/>
    <property type="project" value="UniProtKB-ARBA"/>
</dbReference>
<dbReference type="InterPro" id="IPR009081">
    <property type="entry name" value="PP-bd_ACP"/>
</dbReference>
<dbReference type="NCBIfam" id="TIGR01733">
    <property type="entry name" value="AA-adenyl-dom"/>
    <property type="match status" value="4"/>
</dbReference>
<feature type="domain" description="Carrier" evidence="7">
    <location>
        <begin position="4144"/>
        <end position="4219"/>
    </location>
</feature>
<dbReference type="Pfam" id="PF00501">
    <property type="entry name" value="AMP-binding"/>
    <property type="match status" value="4"/>
</dbReference>
<dbReference type="GO" id="GO:0031177">
    <property type="term" value="F:phosphopantetheine binding"/>
    <property type="evidence" value="ECO:0007669"/>
    <property type="project" value="InterPro"/>
</dbReference>
<dbReference type="InterPro" id="IPR000873">
    <property type="entry name" value="AMP-dep_synth/lig_dom"/>
</dbReference>
<evidence type="ECO:0000256" key="2">
    <source>
        <dbReference type="ARBA" id="ARBA00006432"/>
    </source>
</evidence>
<dbReference type="NCBIfam" id="NF003417">
    <property type="entry name" value="PRK04813.1"/>
    <property type="match status" value="5"/>
</dbReference>
<dbReference type="GO" id="GO:0009403">
    <property type="term" value="P:toxin biosynthetic process"/>
    <property type="evidence" value="ECO:0007669"/>
    <property type="project" value="UniProtKB-ARBA"/>
</dbReference>
<evidence type="ECO:0000313" key="8">
    <source>
        <dbReference type="EMBL" id="ARU62803.1"/>
    </source>
</evidence>
<dbReference type="SUPFAM" id="SSF53335">
    <property type="entry name" value="S-adenosyl-L-methionine-dependent methyltransferases"/>
    <property type="match status" value="1"/>
</dbReference>
<dbReference type="GO" id="GO:0072330">
    <property type="term" value="P:monocarboxylic acid biosynthetic process"/>
    <property type="evidence" value="ECO:0007669"/>
    <property type="project" value="UniProtKB-ARBA"/>
</dbReference>
<feature type="domain" description="Carrier" evidence="7">
    <location>
        <begin position="1596"/>
        <end position="1671"/>
    </location>
</feature>
<dbReference type="Pfam" id="PF00550">
    <property type="entry name" value="PP-binding"/>
    <property type="match status" value="4"/>
</dbReference>
<dbReference type="CDD" id="cd05930">
    <property type="entry name" value="A_NRPS"/>
    <property type="match status" value="2"/>
</dbReference>
<dbReference type="PROSITE" id="PS00455">
    <property type="entry name" value="AMP_BINDING"/>
    <property type="match status" value="4"/>
</dbReference>
<dbReference type="Gene3D" id="3.30.300.30">
    <property type="match status" value="5"/>
</dbReference>
<dbReference type="InterPro" id="IPR029063">
    <property type="entry name" value="SAM-dependent_MTases_sf"/>
</dbReference>
<dbReference type="SMART" id="SM00823">
    <property type="entry name" value="PKS_PP"/>
    <property type="match status" value="4"/>
</dbReference>
<dbReference type="Proteomes" id="UP000195437">
    <property type="component" value="Chromosome"/>
</dbReference>
<name>A0A1Y0ITS8_9BACL</name>
<gene>
    <name evidence="8" type="ORF">CBW65_18865</name>
</gene>
<dbReference type="Gene3D" id="3.40.50.980">
    <property type="match status" value="6"/>
</dbReference>
<dbReference type="FunFam" id="1.10.1200.10:FF:000016">
    <property type="entry name" value="Non-ribosomal peptide synthase"/>
    <property type="match status" value="1"/>
</dbReference>
<dbReference type="InterPro" id="IPR020806">
    <property type="entry name" value="PKS_PP-bd"/>
</dbReference>
<dbReference type="PANTHER" id="PTHR45527:SF1">
    <property type="entry name" value="FATTY ACID SYNTHASE"/>
    <property type="match status" value="1"/>
</dbReference>
<dbReference type="Pfam" id="PF08242">
    <property type="entry name" value="Methyltransf_12"/>
    <property type="match status" value="1"/>
</dbReference>
<protein>
    <recommendedName>
        <fullName evidence="7">Carrier domain-containing protein</fullName>
    </recommendedName>
</protein>
<keyword evidence="4" id="KW-0597">Phosphoprotein</keyword>
<evidence type="ECO:0000256" key="5">
    <source>
        <dbReference type="ARBA" id="ARBA00022737"/>
    </source>
</evidence>
<dbReference type="SUPFAM" id="SSF52777">
    <property type="entry name" value="CoA-dependent acyltransferases"/>
    <property type="match status" value="6"/>
</dbReference>
<dbReference type="FunFam" id="3.30.300.30:FF:000010">
    <property type="entry name" value="Enterobactin synthetase component F"/>
    <property type="match status" value="3"/>
</dbReference>
<dbReference type="GO" id="GO:0017000">
    <property type="term" value="P:antibiotic biosynthetic process"/>
    <property type="evidence" value="ECO:0007669"/>
    <property type="project" value="UniProtKB-KW"/>
</dbReference>
<evidence type="ECO:0000256" key="3">
    <source>
        <dbReference type="ARBA" id="ARBA00022450"/>
    </source>
</evidence>
<comment type="cofactor">
    <cofactor evidence="1">
        <name>pantetheine 4'-phosphate</name>
        <dbReference type="ChEBI" id="CHEBI:47942"/>
    </cofactor>
</comment>
<dbReference type="FunFam" id="3.40.50.980:FF:000001">
    <property type="entry name" value="Non-ribosomal peptide synthetase"/>
    <property type="match status" value="4"/>
</dbReference>
<evidence type="ECO:0000259" key="7">
    <source>
        <dbReference type="PROSITE" id="PS50075"/>
    </source>
</evidence>
<dbReference type="CDD" id="cd02440">
    <property type="entry name" value="AdoMet_MTases"/>
    <property type="match status" value="1"/>
</dbReference>
<dbReference type="InterPro" id="IPR023213">
    <property type="entry name" value="CAT-like_dom_sf"/>
</dbReference>
<accession>A0A1Y0ITS8</accession>
<evidence type="ECO:0000256" key="1">
    <source>
        <dbReference type="ARBA" id="ARBA00001957"/>
    </source>
</evidence>
<dbReference type="OrthoDB" id="9765680at2"/>
<dbReference type="GO" id="GO:0043041">
    <property type="term" value="P:amino acid activation for nonribosomal peptide biosynthetic process"/>
    <property type="evidence" value="ECO:0007669"/>
    <property type="project" value="TreeGrafter"/>
</dbReference>
<dbReference type="CDD" id="cd12117">
    <property type="entry name" value="A_NRPS_Srf_like"/>
    <property type="match status" value="2"/>
</dbReference>
<dbReference type="Gene3D" id="1.10.1200.10">
    <property type="entry name" value="ACP-like"/>
    <property type="match status" value="4"/>
</dbReference>
<dbReference type="Gene3D" id="3.30.559.10">
    <property type="entry name" value="Chloramphenicol acetyltransferase-like domain"/>
    <property type="match status" value="3"/>
</dbReference>
<dbReference type="Pfam" id="PF13193">
    <property type="entry name" value="AMP-binding_C"/>
    <property type="match status" value="3"/>
</dbReference>
<keyword evidence="6" id="KW-0045">Antibiotic biosynthesis</keyword>
<reference evidence="9" key="1">
    <citation type="submission" date="2017-05" db="EMBL/GenBank/DDBJ databases">
        <authorList>
            <person name="Sung H."/>
        </authorList>
    </citation>
    <scope>NUCLEOTIDE SEQUENCE [LARGE SCALE GENOMIC DNA]</scope>
    <source>
        <strain evidence="9">AR23208</strain>
    </source>
</reference>
<dbReference type="Gene3D" id="3.40.50.150">
    <property type="entry name" value="Vaccinia Virus protein VP39"/>
    <property type="match status" value="1"/>
</dbReference>
<dbReference type="GO" id="GO:0005829">
    <property type="term" value="C:cytosol"/>
    <property type="evidence" value="ECO:0007669"/>
    <property type="project" value="TreeGrafter"/>
</dbReference>
<dbReference type="EMBL" id="CP021434">
    <property type="protein sequence ID" value="ARU62803.1"/>
    <property type="molecule type" value="Genomic_DNA"/>
</dbReference>
<dbReference type="SUPFAM" id="SSF56801">
    <property type="entry name" value="Acetyl-CoA synthetase-like"/>
    <property type="match status" value="4"/>
</dbReference>
<dbReference type="PANTHER" id="PTHR45527">
    <property type="entry name" value="NONRIBOSOMAL PEPTIDE SYNTHETASE"/>
    <property type="match status" value="1"/>
</dbReference>
<keyword evidence="9" id="KW-1185">Reference proteome</keyword>
<dbReference type="InterPro" id="IPR010071">
    <property type="entry name" value="AA_adenyl_dom"/>
</dbReference>
<dbReference type="SUPFAM" id="SSF47336">
    <property type="entry name" value="ACP-like"/>
    <property type="match status" value="4"/>
</dbReference>
<evidence type="ECO:0000256" key="6">
    <source>
        <dbReference type="ARBA" id="ARBA00023194"/>
    </source>
</evidence>
<sequence>MSEKTKEVWQQQLQNEWNETKADYPRDRTIPEQFVEQAIQTPDRVAAVCNGEEITYAQLNRRANALAHYLRKLGVGPDVLVGICIERSLEMLIGLLGILKAGGAYLPLDLAYPEERLRFMIDDTKIKVLITREAMLAQLPEFSGKTVLIDRDAESISAEDHRDPEPLVGPENLAYINYTSGSTGTPKGVCTPHRAVLRLVINSDYVSYGPNEILMQNAPISFDAATFEIWGSLLNGAKLVICPPHKLALAELGEVIRGYGVTIAFLTTGLFNQLVEYQLQDLQSLRQLLTGGEAMSLPHARRVLAELPACRLSNIYGPTESTTFATVYPIFELAADAVAVPIGRPIANTTAYVLDETRKLCPAGVPGELCIGGEGLARGYWNRPELTAEKFITHPLSDDAKERLYRTGDLVRRLPDGNLEFMGRIDNQVKIRGFRIELDEITEVLRRHGEVQDAVVIDRVDEAGEKQLVAYLVPKSDHAPPLTAIRSHLRSTLPDYMLPAHFVWLPALPLNPNGKVDRRALPAPLRDAESSGYSAPRTQTEEIVADVFARMTGAGRFGLCDNFFEVGGHSLQAMRAVSRLGEIFQAELSLQLLFDHPTVQEFAEQVDTLRQMGSIRQLQPITPLAKHRPQPLSFAQQRLWFLDRLQPNSTAYSLPYAMQLRGQLNEAALERSLQEIVCRHDALRTVFADGEAGPVQVLAEAVKSPLRRSDLAHFPQTERWNEAWRLAEEEAQTPFDLTHGPLFRAHLISVDEQEHMLVLNLHHIVSDGWSMGVVAGELAALYAAFLDGVAAELPEMTVQYADYAVWQREWLQGEVLEQQLAYWRGKLGGELPVLQLPSDRPRAATPARRGSSYACELPKGLAESLKALSRQEGATLYMTLLAAYQTLLGRYSGQDDFLIGSPIAGRTRSELEPLIGFFVNMLMMRADLSGEPMFTELLGRVRQAALGAYAHQDVPFEKLVEALQPDRSPGALPLFQATFALQNAADFPWELQGLNLDVQPLETGSAKFDLGLQIEEQDGVLSALWEYDADLFDHGTIVRMAGHFQTLLEGIAAAPQQKIGLLPLLTAAERAAVSARSLPAGEQELLGGQLIVQAFEAQVERTPDRTAAEFAGQSLTYRELNRRANRLAHRLQQSGVGRGVLAALFTERSLETLIGLLGIFKAGGVYVPLDPEHPQERTSYILEDSQAAVLITQEHLLSALPAHGAEVISLEGCEEWEGAASNPPSLISPEDLAYMIYTSGSTGQPKAVMVEHGSLAATIGATQTEFAFVADDCMPWVASATFDIALFEMLSPLVSGGTVTVLTRNEVLDLERMAEELQRFTVLHAVPSLMRQIAETVAKRGKPGHYEQLRLIFTGGDAVPPELLQLLREVFPNAQTHVLYGPTEGTIICSHYEVQDAFDLSLTRYLIGKPFCHAELRVCDALHNPLPVGVPGELYIGGLGVTRGYYRRDDLTAEKYVELDGRRWYRSGDLVRQLADGTLEFLGRIDNQVKIRGYRIELGEIEAVLGQQEDVREAVVIVDEDGAGNKRLAAYVVLHDQAVKPHDLRAYLESKLPHYMVPSAFLVLESMPLNLNGKVDRRALPAPDFSAGVAAESYLAPRNRVEEQVAAIFADLLGVERVGAQDDFFALGGHSLLATQAVSRLRDGMGVTIPLARWFERATVAAIAEAVAELTETEGQQQTPILRNVQRDTAPVSFAQQGIWFLDRLAPGGTTYHVPIALRLQGELDTAALERSLQELVLRHETLRTTFLEKDGQLLQVIAAEHGLVLARSSVAHVEEALREAAAWQEVEAAAREPFDLTQGPLFRARLVQVSGQEHLLLLNLHHIITDGWSMGVLAEELRSLYADFKSGRDASLPQLPLQYGDYAAWQREWLRGDVLEDQLAYWRKQLSGSLPVLQLPTDRPRPAMASYQGTFKTYTMPVRLTKQLEEFSREEGVTLFMTLFAAFNCMLYRYTGQEDILIGSPIAGRNRSEWEGQIGFFVNMLVMRTDLSGAPTFRDLLSRVRTTSLDAYAHQDVSFEKLVEEIQPDRDLSLSPLFQVTFAMHQAAGSNFALEGIDLSAHEVDRGASSFDLSLAMEETPDGLAARWEYSTDLFESSTIDRMMGHLQTLLEAAVAQPEQPLWKLPMLTAGEKHQLLVEWNDNADPELADVLLIPTFEALAARMPDQIALTYGEQTMTYRELNEQSNRLARELIRQGAQADTRIGISMERSFELFVAILGVLKSGAAYVPLDPSYPPDRLTYMLENSQTATLLTQPHLAEKWNSLHGNVFCIPSDFVTLAQGSGDNLHRDIAADDLAYVIYTSGSTGSPKGVMVTHRGLVNFAGHLARAFEVREDSRFLQFASINFDLSVLEMLCALLSGARLCLATPDTALLGAPFVRFLHEQGITHVMLTPSALATLPEQELPPSLQMIGVGGEACSPELVQRFAQGRRFFNAYGPTEATVCVTLAEVTVDTECVTIGRPLSNTEVYLLDAHLQPVPVGVPGELHVGTNGLARGYLHLPELTQEKFIPHPFSAKAAARLYKTGDMARYLPDGSIDYLGRVDHQVKIRGFRIELGEIEAVLVKHPGVREAVVTAREDVSGNKRLAAYVVLTAADAVPPQELQRFVQERLPSYMVPSSYTILDKFPLMSAGKVDRAALPAPEEAGWEQGGTLAAPGNPVEELLAAICQDVLGLSRISIHDDFFELGGHSLLATQIVSRIRDLFQVELPLRTFFEGPTVAKLARYVEGAVRSEYRLSQVPPIQKAPRDRPLPLSFAQQRLWFLDQMDPNSAVYNMIDLLEMNGTLNVAALEQSLQEIVRRHEVLRTTFADQDGQPVQVIRPFVPTPLLVTDLQHLPETEREERAIRIAKEDFAKPFDLTRDLMIRPHLLRLGAESHLLVLVLHHITSDGWSTGVFAKELAALYEAFSEGAPSPLEELGIQYADFAVWQREWMQGDLLEEQLAFWKQHLSGDLPALQLPTDRPRPAKPSFVGGMYMFEYPAELVDAMKRISLQAGASLFMTLLAAFETLLHRYSGQDDLMIGAAIAGRNRGEIENLIGFFVNMMVLRVDLSGNPSFTELLGRVRDITLGAYAHQDLPLEKLVEELQPERDLTQSPLFRVGFALQNAPRETTELKNLTLASRYLHNETSKFDLSLSLMETERGLIGGMEYDAELFDESTIKRMIGHFRMLLEGIAAAPEARISELPLVNEKELHLLLHEWNDTATDYPRDTAVHRLFEQQAAKTPDQTALLFGEERLSYRELNERANQIAHGLRAHGVGPDSLVALCIDRSLEMVIATLGILKAGGAYVPLDPEYPQERLAMMLQDAGAPVLLTQSDRVAKLPVVQEKVICIDRDQDWIAAQSRENLDVEVTADHLVYVVFTSGSTGRPKGVSIKHRGVARLVTETNFFTAAADDVFLQIAPISFDAATFELWGPLLNGSALAIYPPGKIDLLEVGRTVERYGVTVLHLTAGLFNQMVDDQLASLQNVRQLLTGGDALSIPHAKKALQAYPNCRISNCYGPTEVTMLASVYRMPAADLLADTARIGRPISNTTLYVLDSELRPVPVGVPGELYIGGDGLARGYLHRPELTAERFISDPFAADGSARLYRTGDLVRYLPDGNLEFFGRIDQQVKIRGHRIETGEIEAVLGEHDLVRESAVVARLDETGDKYLAAYVVPDYHSVALLADQPEEAWQAEQVEQWELLFDDYFYSQEDAGLDHTFNITGWNSTYTGEPIPAQEMRVWLDSTHERILQLHPQRVLEIGCGTGLILYGILPHAQSYLGMDISSGVLEGIRRNLSGHPADLAKVQLLHRKADDLTGIESGQYDTVILNSVVQYFPNVDYLVTVLTSAVHAVGAQGSVFVGDVRSLPLLRAFHTAVELHGAPEDLTCGQLKQAALARMARDNELVIDPQFFAALQQHLPQISSVEIKLKRGYARNEMSQFRYDVVLHVGGAGEPTASTAALVAMDWQDDRLTLQLLRDHLSAQSPALTVVRNIPDARIREAVRAAELLAADEVNTAGELRALLRDLPEEGAVEPEDLFAFSSLLPYRVELTRTASDESGAFDAVFIPQPADIAVKRELTADAQQQAPASASNAAIHWKRYANNPLQAKLAANLVPRYRSFLQEKLPEYMVPAAFVVLDHLPLTPNGKIDRKALPAPDSSRRPDTGYVEPQSVLEETVIEVWQEILGVEKIGIHDNFFEIGGHSLKATQVIARLRDAFEIELPMQKIFDAQTAAELAQVIEEIIFAEIDELSEDEAEGLLE</sequence>
<proteinExistence type="inferred from homology"/>
<dbReference type="Gene3D" id="3.40.50.12780">
    <property type="entry name" value="N-terminal domain of ligase-like"/>
    <property type="match status" value="1"/>
</dbReference>
<organism evidence="8 9">
    <name type="scientific">Tumebacillus avium</name>
    <dbReference type="NCBI Taxonomy" id="1903704"/>
    <lineage>
        <taxon>Bacteria</taxon>
        <taxon>Bacillati</taxon>
        <taxon>Bacillota</taxon>
        <taxon>Bacilli</taxon>
        <taxon>Bacillales</taxon>
        <taxon>Alicyclobacillaceae</taxon>
        <taxon>Tumebacillus</taxon>
    </lineage>
</organism>
<keyword evidence="3" id="KW-0596">Phosphopantetheine</keyword>